<proteinExistence type="predicted"/>
<dbReference type="GeneID" id="36394778"/>
<dbReference type="EMBL" id="CP009817">
    <property type="protein sequence ID" value="ATZ56329.1"/>
    <property type="molecule type" value="Genomic_DNA"/>
</dbReference>
<name>A0A384K0E7_BOTFB</name>
<evidence type="ECO:0000313" key="2">
    <source>
        <dbReference type="Proteomes" id="UP000001798"/>
    </source>
</evidence>
<dbReference type="KEGG" id="bfu:BCIN_13g01700"/>
<dbReference type="VEuPathDB" id="FungiDB:Bcin13g01700"/>
<reference evidence="1 2" key="2">
    <citation type="journal article" date="2012" name="Eukaryot. Cell">
        <title>Genome update of Botrytis cinerea strains B05.10 and T4.</title>
        <authorList>
            <person name="Staats M."/>
            <person name="van Kan J.A."/>
        </authorList>
    </citation>
    <scope>NUCLEOTIDE SEQUENCE [LARGE SCALE GENOMIC DNA]</scope>
    <source>
        <strain evidence="1 2">B05.10</strain>
    </source>
</reference>
<accession>A0A384K0E7</accession>
<keyword evidence="2" id="KW-1185">Reference proteome</keyword>
<sequence>MIDCLSLIAPVPALTRSFDPKAEKLAIFIDTLNIDSKTMSTFEFSIDDFLL</sequence>
<dbReference type="Proteomes" id="UP000001798">
    <property type="component" value="Chromosome 13"/>
</dbReference>
<gene>
    <name evidence="1" type="ORF">BCIN_13g01700</name>
</gene>
<evidence type="ECO:0000313" key="1">
    <source>
        <dbReference type="EMBL" id="ATZ56329.1"/>
    </source>
</evidence>
<protein>
    <submittedName>
        <fullName evidence="1">Uncharacterized protein</fullName>
    </submittedName>
</protein>
<reference evidence="1 2" key="1">
    <citation type="journal article" date="2011" name="PLoS Genet.">
        <title>Genomic analysis of the necrotrophic fungal pathogens Sclerotinia sclerotiorum and Botrytis cinerea.</title>
        <authorList>
            <person name="Amselem J."/>
            <person name="Cuomo C.A."/>
            <person name="van Kan J.A."/>
            <person name="Viaud M."/>
            <person name="Benito E.P."/>
            <person name="Couloux A."/>
            <person name="Coutinho P.M."/>
            <person name="de Vries R.P."/>
            <person name="Dyer P.S."/>
            <person name="Fillinger S."/>
            <person name="Fournier E."/>
            <person name="Gout L."/>
            <person name="Hahn M."/>
            <person name="Kohn L."/>
            <person name="Lapalu N."/>
            <person name="Plummer K.M."/>
            <person name="Pradier J.M."/>
            <person name="Quevillon E."/>
            <person name="Sharon A."/>
            <person name="Simon A."/>
            <person name="ten Have A."/>
            <person name="Tudzynski B."/>
            <person name="Tudzynski P."/>
            <person name="Wincker P."/>
            <person name="Andrew M."/>
            <person name="Anthouard V."/>
            <person name="Beever R.E."/>
            <person name="Beffa R."/>
            <person name="Benoit I."/>
            <person name="Bouzid O."/>
            <person name="Brault B."/>
            <person name="Chen Z."/>
            <person name="Choquer M."/>
            <person name="Collemare J."/>
            <person name="Cotton P."/>
            <person name="Danchin E.G."/>
            <person name="Da Silva C."/>
            <person name="Gautier A."/>
            <person name="Giraud C."/>
            <person name="Giraud T."/>
            <person name="Gonzalez C."/>
            <person name="Grossetete S."/>
            <person name="Guldener U."/>
            <person name="Henrissat B."/>
            <person name="Howlett B.J."/>
            <person name="Kodira C."/>
            <person name="Kretschmer M."/>
            <person name="Lappartient A."/>
            <person name="Leroch M."/>
            <person name="Levis C."/>
            <person name="Mauceli E."/>
            <person name="Neuveglise C."/>
            <person name="Oeser B."/>
            <person name="Pearson M."/>
            <person name="Poulain J."/>
            <person name="Poussereau N."/>
            <person name="Quesneville H."/>
            <person name="Rascle C."/>
            <person name="Schumacher J."/>
            <person name="Segurens B."/>
            <person name="Sexton A."/>
            <person name="Silva E."/>
            <person name="Sirven C."/>
            <person name="Soanes D.M."/>
            <person name="Talbot N.J."/>
            <person name="Templeton M."/>
            <person name="Yandava C."/>
            <person name="Yarden O."/>
            <person name="Zeng Q."/>
            <person name="Rollins J.A."/>
            <person name="Lebrun M.H."/>
            <person name="Dickman M."/>
        </authorList>
    </citation>
    <scope>NUCLEOTIDE SEQUENCE [LARGE SCALE GENOMIC DNA]</scope>
    <source>
        <strain evidence="1 2">B05.10</strain>
    </source>
</reference>
<dbReference type="AlphaFoldDB" id="A0A384K0E7"/>
<organism evidence="1 2">
    <name type="scientific">Botryotinia fuckeliana (strain B05.10)</name>
    <name type="common">Noble rot fungus</name>
    <name type="synonym">Botrytis cinerea</name>
    <dbReference type="NCBI Taxonomy" id="332648"/>
    <lineage>
        <taxon>Eukaryota</taxon>
        <taxon>Fungi</taxon>
        <taxon>Dikarya</taxon>
        <taxon>Ascomycota</taxon>
        <taxon>Pezizomycotina</taxon>
        <taxon>Leotiomycetes</taxon>
        <taxon>Helotiales</taxon>
        <taxon>Sclerotiniaceae</taxon>
        <taxon>Botrytis</taxon>
    </lineage>
</organism>
<dbReference type="RefSeq" id="XP_024552503.1">
    <property type="nucleotide sequence ID" value="XM_024696690.1"/>
</dbReference>
<reference evidence="1 2" key="3">
    <citation type="journal article" date="2017" name="Mol. Plant Pathol.">
        <title>A gapless genome sequence of the fungus Botrytis cinerea.</title>
        <authorList>
            <person name="Van Kan J.A."/>
            <person name="Stassen J.H."/>
            <person name="Mosbach A."/>
            <person name="Van Der Lee T.A."/>
            <person name="Faino L."/>
            <person name="Farmer A.D."/>
            <person name="Papasotiriou D.G."/>
            <person name="Zhou S."/>
            <person name="Seidl M.F."/>
            <person name="Cottam E."/>
            <person name="Edel D."/>
            <person name="Hahn M."/>
            <person name="Schwartz D.C."/>
            <person name="Dietrich R.A."/>
            <person name="Widdison S."/>
            <person name="Scalliet G."/>
        </authorList>
    </citation>
    <scope>NUCLEOTIDE SEQUENCE [LARGE SCALE GENOMIC DNA]</scope>
    <source>
        <strain evidence="1 2">B05.10</strain>
    </source>
</reference>